<dbReference type="AlphaFoldDB" id="A0A0S7XQR7"/>
<accession>A0A0S7XQR7</accession>
<comment type="caution">
    <text evidence="1">The sequence shown here is derived from an EMBL/GenBank/DDBJ whole genome shotgun (WGS) entry which is preliminary data.</text>
</comment>
<evidence type="ECO:0000313" key="1">
    <source>
        <dbReference type="EMBL" id="KPJ64607.1"/>
    </source>
</evidence>
<proteinExistence type="predicted"/>
<dbReference type="Proteomes" id="UP000051861">
    <property type="component" value="Unassembled WGS sequence"/>
</dbReference>
<evidence type="ECO:0000313" key="2">
    <source>
        <dbReference type="Proteomes" id="UP000051861"/>
    </source>
</evidence>
<reference evidence="1 2" key="1">
    <citation type="journal article" date="2015" name="Microbiome">
        <title>Genomic resolution of linkages in carbon, nitrogen, and sulfur cycling among widespread estuary sediment bacteria.</title>
        <authorList>
            <person name="Baker B.J."/>
            <person name="Lazar C.S."/>
            <person name="Teske A.P."/>
            <person name="Dick G.J."/>
        </authorList>
    </citation>
    <scope>NUCLEOTIDE SEQUENCE [LARGE SCALE GENOMIC DNA]</scope>
    <source>
        <strain evidence="1">DG_54_3</strain>
    </source>
</reference>
<gene>
    <name evidence="1" type="ORF">AMJ44_12500</name>
</gene>
<protein>
    <submittedName>
        <fullName evidence="1">Uncharacterized protein</fullName>
    </submittedName>
</protein>
<organism evidence="1 2">
    <name type="scientific">candidate division WOR-1 bacterium DG_54_3</name>
    <dbReference type="NCBI Taxonomy" id="1703775"/>
    <lineage>
        <taxon>Bacteria</taxon>
        <taxon>Bacillati</taxon>
        <taxon>Saganbacteria</taxon>
    </lineage>
</organism>
<dbReference type="EMBL" id="LIZX01000172">
    <property type="protein sequence ID" value="KPJ64607.1"/>
    <property type="molecule type" value="Genomic_DNA"/>
</dbReference>
<name>A0A0S7XQR7_UNCSA</name>
<sequence length="80" mass="8959">MKLMVDTEEIRSEGRIEVLCFQVTSILSILISGEEVDEALILSVFLSLARNWISPTILRTRSPAFTAGLVLLKGQRQKLL</sequence>